<evidence type="ECO:0000313" key="1">
    <source>
        <dbReference type="EMBL" id="KAL1838941.1"/>
    </source>
</evidence>
<reference evidence="1 2" key="1">
    <citation type="journal article" date="2024" name="Commun. Biol.">
        <title>Comparative genomic analysis of thermophilic fungi reveals convergent evolutionary adaptations and gene losses.</title>
        <authorList>
            <person name="Steindorff A.S."/>
            <person name="Aguilar-Pontes M.V."/>
            <person name="Robinson A.J."/>
            <person name="Andreopoulos B."/>
            <person name="LaButti K."/>
            <person name="Kuo A."/>
            <person name="Mondo S."/>
            <person name="Riley R."/>
            <person name="Otillar R."/>
            <person name="Haridas S."/>
            <person name="Lipzen A."/>
            <person name="Grimwood J."/>
            <person name="Schmutz J."/>
            <person name="Clum A."/>
            <person name="Reid I.D."/>
            <person name="Moisan M.C."/>
            <person name="Butler G."/>
            <person name="Nguyen T.T.M."/>
            <person name="Dewar K."/>
            <person name="Conant G."/>
            <person name="Drula E."/>
            <person name="Henrissat B."/>
            <person name="Hansel C."/>
            <person name="Singer S."/>
            <person name="Hutchinson M.I."/>
            <person name="de Vries R.P."/>
            <person name="Natvig D.O."/>
            <person name="Powell A.J."/>
            <person name="Tsang A."/>
            <person name="Grigoriev I.V."/>
        </authorList>
    </citation>
    <scope>NUCLEOTIDE SEQUENCE [LARGE SCALE GENOMIC DNA]</scope>
    <source>
        <strain evidence="1 2">ATCC 24622</strain>
    </source>
</reference>
<protein>
    <submittedName>
        <fullName evidence="1">Uncharacterized protein</fullName>
    </submittedName>
</protein>
<name>A0ABR3VB51_9PEZI</name>
<keyword evidence="2" id="KW-1185">Reference proteome</keyword>
<proteinExistence type="predicted"/>
<accession>A0ABR3VB51</accession>
<comment type="caution">
    <text evidence="1">The sequence shown here is derived from an EMBL/GenBank/DDBJ whole genome shotgun (WGS) entry which is preliminary data.</text>
</comment>
<organism evidence="1 2">
    <name type="scientific">Phialemonium thermophilum</name>
    <dbReference type="NCBI Taxonomy" id="223376"/>
    <lineage>
        <taxon>Eukaryota</taxon>
        <taxon>Fungi</taxon>
        <taxon>Dikarya</taxon>
        <taxon>Ascomycota</taxon>
        <taxon>Pezizomycotina</taxon>
        <taxon>Sordariomycetes</taxon>
        <taxon>Sordariomycetidae</taxon>
        <taxon>Cephalothecales</taxon>
        <taxon>Cephalothecaceae</taxon>
        <taxon>Phialemonium</taxon>
    </lineage>
</organism>
<dbReference type="EMBL" id="JAZHXJ010002404">
    <property type="protein sequence ID" value="KAL1838941.1"/>
    <property type="molecule type" value="Genomic_DNA"/>
</dbReference>
<evidence type="ECO:0000313" key="2">
    <source>
        <dbReference type="Proteomes" id="UP001586593"/>
    </source>
</evidence>
<sequence>MLSWSPVVVDMPAVTKAEGCSSQLVAAFDPELKDHNGAFLLYSTFKEPAVDHAKGEENEMRFWELSEKLVGQKFE</sequence>
<dbReference type="Proteomes" id="UP001586593">
    <property type="component" value="Unassembled WGS sequence"/>
</dbReference>
<gene>
    <name evidence="1" type="ORF">VTK73DRAFT_4193</name>
</gene>